<dbReference type="InParanoid" id="A0A7J6IHA5"/>
<protein>
    <submittedName>
        <fullName evidence="3">Uncharacterized protein</fullName>
    </submittedName>
</protein>
<evidence type="ECO:0000256" key="1">
    <source>
        <dbReference type="SAM" id="MobiDB-lite"/>
    </source>
</evidence>
<dbReference type="EMBL" id="ANPB02000010">
    <property type="protein sequence ID" value="KAF4475371.1"/>
    <property type="molecule type" value="Genomic_DNA"/>
</dbReference>
<dbReference type="Proteomes" id="UP000011096">
    <property type="component" value="Unassembled WGS sequence"/>
</dbReference>
<feature type="region of interest" description="Disordered" evidence="1">
    <location>
        <begin position="275"/>
        <end position="315"/>
    </location>
</feature>
<dbReference type="AlphaFoldDB" id="A0A7J6IHA5"/>
<evidence type="ECO:0000313" key="3">
    <source>
        <dbReference type="EMBL" id="KAF4475371.1"/>
    </source>
</evidence>
<proteinExistence type="predicted"/>
<keyword evidence="2" id="KW-0472">Membrane</keyword>
<evidence type="ECO:0000256" key="2">
    <source>
        <dbReference type="SAM" id="Phobius"/>
    </source>
</evidence>
<keyword evidence="2" id="KW-1133">Transmembrane helix</keyword>
<name>A0A7J6IHA5_COLFN</name>
<accession>A0A7J6IHA5</accession>
<gene>
    <name evidence="3" type="ORF">CGGC5_v016038</name>
</gene>
<reference evidence="3 4" key="1">
    <citation type="submission" date="2012-08" db="EMBL/GenBank/DDBJ databases">
        <authorList>
            <person name="Gan P.H.P."/>
            <person name="Ikeda K."/>
            <person name="Irieda H."/>
            <person name="Narusaka M."/>
            <person name="O'Connell R.J."/>
            <person name="Narusaka Y."/>
            <person name="Takano Y."/>
            <person name="Kubo Y."/>
            <person name="Shirasu K."/>
        </authorList>
    </citation>
    <scope>NUCLEOTIDE SEQUENCE [LARGE SCALE GENOMIC DNA]</scope>
    <source>
        <strain evidence="3 4">Nara gc5</strain>
    </source>
</reference>
<dbReference type="GeneID" id="43611444"/>
<feature type="transmembrane region" description="Helical" evidence="2">
    <location>
        <begin position="12"/>
        <end position="36"/>
    </location>
</feature>
<organism evidence="3 4">
    <name type="scientific">Colletotrichum fructicola (strain Nara gc5)</name>
    <name type="common">Anthracnose fungus</name>
    <name type="synonym">Colletotrichum gloeosporioides (strain Nara gc5)</name>
    <dbReference type="NCBI Taxonomy" id="1213859"/>
    <lineage>
        <taxon>Eukaryota</taxon>
        <taxon>Fungi</taxon>
        <taxon>Dikarya</taxon>
        <taxon>Ascomycota</taxon>
        <taxon>Pezizomycotina</taxon>
        <taxon>Sordariomycetes</taxon>
        <taxon>Hypocreomycetidae</taxon>
        <taxon>Glomerellales</taxon>
        <taxon>Glomerellaceae</taxon>
        <taxon>Colletotrichum</taxon>
        <taxon>Colletotrichum gloeosporioides species complex</taxon>
    </lineage>
</organism>
<sequence>MVSYMQQGGLLVPWTVVGFVLICAALWALDLFPILFSSWVSYDLPTEIVRLKPGLLGHVEQVQEFSMDIVGLSLESLATILLDGSSKPSDRGYINKASCLGTIAGVWCIKGPEIVIGIALTLSDPWYAILAVPLTLIIWNTWTWAFRELCREYVGATRDRQQAFKGNDGKKKFLSHVWYLRVSAQFILRRHACKFIQSLLYDVLLHLSNQYENTVATRLGHQLNSIHGTILKYLQAQVNASKIREAAPPSDFDILADYWERVTAGITPEELLAYSSGRKGSSETRPRKRAAGPADLEAAADGAETPAEHTGPSPVPTYLQQLWSVMPVLNTAVRMTLDAFTDMPAGESCVSRVAHLSGYKKFAEDSATGAGSLLSVCRGSWARDLARR</sequence>
<comment type="caution">
    <text evidence="3">The sequence shown here is derived from an EMBL/GenBank/DDBJ whole genome shotgun (WGS) entry which is preliminary data.</text>
</comment>
<keyword evidence="2" id="KW-0812">Transmembrane</keyword>
<evidence type="ECO:0000313" key="4">
    <source>
        <dbReference type="Proteomes" id="UP000011096"/>
    </source>
</evidence>
<keyword evidence="4" id="KW-1185">Reference proteome</keyword>
<reference evidence="3 4" key="2">
    <citation type="submission" date="2020-04" db="EMBL/GenBank/DDBJ databases">
        <title>Genome sequencing and assembly of multiple isolates from the Colletotrichum gloeosporioides species complex.</title>
        <authorList>
            <person name="Gan P."/>
            <person name="Shirasu K."/>
        </authorList>
    </citation>
    <scope>NUCLEOTIDE SEQUENCE [LARGE SCALE GENOMIC DNA]</scope>
    <source>
        <strain evidence="3 4">Nara gc5</strain>
    </source>
</reference>
<dbReference type="RefSeq" id="XP_066007262.1">
    <property type="nucleotide sequence ID" value="XM_066153422.1"/>
</dbReference>
<feature type="compositionally biased region" description="Low complexity" evidence="1">
    <location>
        <begin position="291"/>
        <end position="304"/>
    </location>
</feature>